<dbReference type="NCBIfam" id="NF006316">
    <property type="entry name" value="PRK08517.1"/>
    <property type="match status" value="1"/>
</dbReference>
<evidence type="ECO:0000313" key="6">
    <source>
        <dbReference type="Proteomes" id="UP000015520"/>
    </source>
</evidence>
<evidence type="ECO:0000259" key="4">
    <source>
        <dbReference type="SMART" id="SM00479"/>
    </source>
</evidence>
<dbReference type="PANTHER" id="PTHR30231:SF41">
    <property type="entry name" value="DNA POLYMERASE III SUBUNIT EPSILON"/>
    <property type="match status" value="1"/>
</dbReference>
<protein>
    <recommendedName>
        <fullName evidence="4">Exonuclease domain-containing protein</fullName>
    </recommendedName>
</protein>
<dbReference type="Gene3D" id="3.30.420.10">
    <property type="entry name" value="Ribonuclease H-like superfamily/Ribonuclease H"/>
    <property type="match status" value="1"/>
</dbReference>
<evidence type="ECO:0000313" key="5">
    <source>
        <dbReference type="EMBL" id="EQB40123.1"/>
    </source>
</evidence>
<dbReference type="RefSeq" id="WP_021286997.1">
    <property type="nucleotide sequence ID" value="NZ_AUPZ01000004.1"/>
</dbReference>
<gene>
    <name evidence="5" type="ORF">M947_03625</name>
</gene>
<dbReference type="EMBL" id="AUPZ01000004">
    <property type="protein sequence ID" value="EQB40123.1"/>
    <property type="molecule type" value="Genomic_DNA"/>
</dbReference>
<dbReference type="GO" id="GO:0045004">
    <property type="term" value="P:DNA replication proofreading"/>
    <property type="evidence" value="ECO:0007669"/>
    <property type="project" value="TreeGrafter"/>
</dbReference>
<dbReference type="PATRIC" id="fig|1172190.3.peg.703"/>
<comment type="subunit">
    <text evidence="2">DNA polymerase III contains a core (composed of alpha, epsilon and theta chains) that associates with a tau subunit. This core dimerizes to form the POLIII' complex. PolIII' associates with the gamma complex (composed of gamma, delta, delta', psi and chi chains) and with the beta chain to form the complete DNA polymerase III complex.</text>
</comment>
<dbReference type="Proteomes" id="UP000015520">
    <property type="component" value="Unassembled WGS sequence"/>
</dbReference>
<reference evidence="5 6" key="1">
    <citation type="submission" date="2013-07" db="EMBL/GenBank/DDBJ databases">
        <title>Sulfurimonas hongkongensis AST-10 Genome Sequencing.</title>
        <authorList>
            <person name="Cai L."/>
            <person name="Zhang T."/>
        </authorList>
    </citation>
    <scope>NUCLEOTIDE SEQUENCE [LARGE SCALE GENOMIC DNA]</scope>
    <source>
        <strain evidence="5 6">AST-10</strain>
    </source>
</reference>
<comment type="caution">
    <text evidence="5">The sequence shown here is derived from an EMBL/GenBank/DDBJ whole genome shotgun (WGS) entry which is preliminary data.</text>
</comment>
<dbReference type="FunFam" id="3.30.420.10:FF:000045">
    <property type="entry name" value="3'-5' exonuclease DinG"/>
    <property type="match status" value="1"/>
</dbReference>
<keyword evidence="6" id="KW-1185">Reference proteome</keyword>
<dbReference type="InterPro" id="IPR012337">
    <property type="entry name" value="RNaseH-like_sf"/>
</dbReference>
<dbReference type="SMART" id="SM00479">
    <property type="entry name" value="EXOIII"/>
    <property type="match status" value="1"/>
</dbReference>
<dbReference type="PANTHER" id="PTHR30231">
    <property type="entry name" value="DNA POLYMERASE III SUBUNIT EPSILON"/>
    <property type="match status" value="1"/>
</dbReference>
<dbReference type="OrthoDB" id="9804290at2"/>
<dbReference type="STRING" id="1172190.M947_03625"/>
<dbReference type="GO" id="GO:0008408">
    <property type="term" value="F:3'-5' exonuclease activity"/>
    <property type="evidence" value="ECO:0007669"/>
    <property type="project" value="TreeGrafter"/>
</dbReference>
<dbReference type="SUPFAM" id="SSF53098">
    <property type="entry name" value="Ribonuclease H-like"/>
    <property type="match status" value="1"/>
</dbReference>
<evidence type="ECO:0000256" key="2">
    <source>
        <dbReference type="ARBA" id="ARBA00026073"/>
    </source>
</evidence>
<dbReference type="GO" id="GO:0005829">
    <property type="term" value="C:cytosol"/>
    <property type="evidence" value="ECO:0007669"/>
    <property type="project" value="TreeGrafter"/>
</dbReference>
<comment type="function">
    <text evidence="1">DNA polymerase III is a complex, multichain enzyme responsible for most of the replicative synthesis in bacteria. The epsilon subunit contain the editing function and is a proofreading 3'-5' exonuclease.</text>
</comment>
<dbReference type="InterPro" id="IPR036397">
    <property type="entry name" value="RNaseH_sf"/>
</dbReference>
<feature type="domain" description="Exonuclease" evidence="4">
    <location>
        <begin position="69"/>
        <end position="234"/>
    </location>
</feature>
<evidence type="ECO:0000256" key="1">
    <source>
        <dbReference type="ARBA" id="ARBA00025483"/>
    </source>
</evidence>
<feature type="region of interest" description="Disordered" evidence="3">
    <location>
        <begin position="264"/>
        <end position="287"/>
    </location>
</feature>
<accession>T0L2S6</accession>
<dbReference type="eggNOG" id="COG0847">
    <property type="taxonomic scope" value="Bacteria"/>
</dbReference>
<sequence>MLTNDFALDAKSIQKLSNKGLAQEHLKSQIDDNQLDLCLELWHSQGLEIIKHHGSYYFSTRFTSITDGEFCIVDIETNGSKIEKHQIIEIAALKIKDGKVIDRFESLVKCQEINIHISEITGIKVEDTKDAPPLKDVLYKFKTFLANSIFVAHDVKFDYSFISLSMQKIGLEPLLNRSLCSLAIAQRTIVSYRYALSYLNDTLNLNPDATHHRAMSDVITTYELFKLSLDGIKKTNKDIKSVENLIKFSKDAKRLKRPKFDPLLLEGQKEEEEEEKDVKKEDSAYSA</sequence>
<name>T0L2S6_9BACT</name>
<proteinExistence type="predicted"/>
<evidence type="ECO:0000256" key="3">
    <source>
        <dbReference type="SAM" id="MobiDB-lite"/>
    </source>
</evidence>
<dbReference type="CDD" id="cd06127">
    <property type="entry name" value="DEDDh"/>
    <property type="match status" value="1"/>
</dbReference>
<dbReference type="GO" id="GO:0003676">
    <property type="term" value="F:nucleic acid binding"/>
    <property type="evidence" value="ECO:0007669"/>
    <property type="project" value="InterPro"/>
</dbReference>
<dbReference type="InterPro" id="IPR013520">
    <property type="entry name" value="Ribonucl_H"/>
</dbReference>
<dbReference type="AlphaFoldDB" id="T0L2S6"/>
<dbReference type="Pfam" id="PF00929">
    <property type="entry name" value="RNase_T"/>
    <property type="match status" value="1"/>
</dbReference>
<feature type="compositionally biased region" description="Basic and acidic residues" evidence="3">
    <location>
        <begin position="276"/>
        <end position="287"/>
    </location>
</feature>
<organism evidence="5 6">
    <name type="scientific">Sulfurimonas hongkongensis</name>
    <dbReference type="NCBI Taxonomy" id="1172190"/>
    <lineage>
        <taxon>Bacteria</taxon>
        <taxon>Pseudomonadati</taxon>
        <taxon>Campylobacterota</taxon>
        <taxon>Epsilonproteobacteria</taxon>
        <taxon>Campylobacterales</taxon>
        <taxon>Sulfurimonadaceae</taxon>
        <taxon>Sulfurimonas</taxon>
    </lineage>
</organism>